<proteinExistence type="predicted"/>
<sequence>MSWCGYIDILGTREAAASGLSDVRAHLDDFHSALFDHFDSFQNGQCIAASDGAFFEAEGIDDFYDFYRRVRNTLFERGIFFKCSFVPGRIRFEERQKTKPDGSVAFKSLEFSDQATAAFQVESALKGIGCWVKVKDNLPKNTITNFMVVKASGKFSVEKFEDFAFSKFEVGSDDDIFAPAWPHEARLIDSIFYHCHYSIINSDNFSMKYLPLFVNAVRSSDLRDIRFTSGKWERAPYIVHRLVGSKASLAAISKVPGLRYLLLALYDEYFSQNKGEFEEGAEGQIVRLLTSRNDCTTNLNSVPDFVLKPRARAHLMEEISKSRGIRKTRPRSGA</sequence>
<dbReference type="AlphaFoldDB" id="A0A2G8RBR2"/>
<evidence type="ECO:0000313" key="1">
    <source>
        <dbReference type="EMBL" id="PIL19015.1"/>
    </source>
</evidence>
<accession>A0A2G8RBR2</accession>
<organism evidence="1 2">
    <name type="scientific">Puniceibacterium antarcticum</name>
    <dbReference type="NCBI Taxonomy" id="1206336"/>
    <lineage>
        <taxon>Bacteria</taxon>
        <taxon>Pseudomonadati</taxon>
        <taxon>Pseudomonadota</taxon>
        <taxon>Alphaproteobacteria</taxon>
        <taxon>Rhodobacterales</taxon>
        <taxon>Paracoccaceae</taxon>
        <taxon>Puniceibacterium</taxon>
    </lineage>
</organism>
<gene>
    <name evidence="1" type="ORF">P775_16770</name>
</gene>
<dbReference type="EMBL" id="AWWI01000116">
    <property type="protein sequence ID" value="PIL19015.1"/>
    <property type="molecule type" value="Genomic_DNA"/>
</dbReference>
<dbReference type="RefSeq" id="WP_099911908.1">
    <property type="nucleotide sequence ID" value="NZ_AWWI01000116.1"/>
</dbReference>
<reference evidence="1 2" key="1">
    <citation type="submission" date="2013-09" db="EMBL/GenBank/DDBJ databases">
        <title>Genome sequencing of Phaeobacter antarcticus sp. nov. SM1211.</title>
        <authorList>
            <person name="Zhang X.-Y."/>
            <person name="Liu C."/>
            <person name="Chen X.-L."/>
            <person name="Xie B.-B."/>
            <person name="Qin Q.-L."/>
            <person name="Rong J.-C."/>
            <person name="Zhang Y.-Z."/>
        </authorList>
    </citation>
    <scope>NUCLEOTIDE SEQUENCE [LARGE SCALE GENOMIC DNA]</scope>
    <source>
        <strain evidence="1 2">SM1211</strain>
    </source>
</reference>
<name>A0A2G8RBR2_9RHOB</name>
<evidence type="ECO:0000313" key="2">
    <source>
        <dbReference type="Proteomes" id="UP000231259"/>
    </source>
</evidence>
<keyword evidence="2" id="KW-1185">Reference proteome</keyword>
<dbReference type="Proteomes" id="UP000231259">
    <property type="component" value="Unassembled WGS sequence"/>
</dbReference>
<comment type="caution">
    <text evidence="1">The sequence shown here is derived from an EMBL/GenBank/DDBJ whole genome shotgun (WGS) entry which is preliminary data.</text>
</comment>
<dbReference type="OrthoDB" id="8478525at2"/>
<protein>
    <submittedName>
        <fullName evidence="1">Uncharacterized protein</fullName>
    </submittedName>
</protein>